<feature type="region of interest" description="Disordered" evidence="7">
    <location>
        <begin position="1"/>
        <end position="34"/>
    </location>
</feature>
<organism evidence="8 9">
    <name type="scientific">Babesia caballi</name>
    <dbReference type="NCBI Taxonomy" id="5871"/>
    <lineage>
        <taxon>Eukaryota</taxon>
        <taxon>Sar</taxon>
        <taxon>Alveolata</taxon>
        <taxon>Apicomplexa</taxon>
        <taxon>Aconoidasida</taxon>
        <taxon>Piroplasmida</taxon>
        <taxon>Babesiidae</taxon>
        <taxon>Babesia</taxon>
    </lineage>
</organism>
<proteinExistence type="inferred from homology"/>
<comment type="similarity">
    <text evidence="6">Belongs to the MPP10 family.</text>
</comment>
<accession>A0AAV4M1J5</accession>
<dbReference type="AlphaFoldDB" id="A0AAV4M1J5"/>
<evidence type="ECO:0000256" key="6">
    <source>
        <dbReference type="ARBA" id="ARBA00029455"/>
    </source>
</evidence>
<dbReference type="Proteomes" id="UP001497744">
    <property type="component" value="Unassembled WGS sequence"/>
</dbReference>
<evidence type="ECO:0000256" key="2">
    <source>
        <dbReference type="ARBA" id="ARBA00022517"/>
    </source>
</evidence>
<dbReference type="EMBL" id="BPLF01000005">
    <property type="protein sequence ID" value="GIX65772.1"/>
    <property type="molecule type" value="Genomic_DNA"/>
</dbReference>
<feature type="compositionally biased region" description="Basic and acidic residues" evidence="7">
    <location>
        <begin position="237"/>
        <end position="251"/>
    </location>
</feature>
<evidence type="ECO:0000256" key="5">
    <source>
        <dbReference type="ARBA" id="ARBA00023274"/>
    </source>
</evidence>
<dbReference type="GO" id="GO:0005732">
    <property type="term" value="C:sno(s)RNA-containing ribonucleoprotein complex"/>
    <property type="evidence" value="ECO:0007669"/>
    <property type="project" value="InterPro"/>
</dbReference>
<feature type="compositionally biased region" description="Polar residues" evidence="7">
    <location>
        <begin position="24"/>
        <end position="34"/>
    </location>
</feature>
<comment type="caution">
    <text evidence="8">The sequence shown here is derived from an EMBL/GenBank/DDBJ whole genome shotgun (WGS) entry which is preliminary data.</text>
</comment>
<dbReference type="RefSeq" id="XP_067717841.1">
    <property type="nucleotide sequence ID" value="XM_067861740.1"/>
</dbReference>
<feature type="compositionally biased region" description="Gly residues" evidence="7">
    <location>
        <begin position="197"/>
        <end position="209"/>
    </location>
</feature>
<dbReference type="InterPro" id="IPR012173">
    <property type="entry name" value="Mpp10"/>
</dbReference>
<dbReference type="GO" id="GO:0032040">
    <property type="term" value="C:small-subunit processome"/>
    <property type="evidence" value="ECO:0007669"/>
    <property type="project" value="TreeGrafter"/>
</dbReference>
<evidence type="ECO:0000256" key="7">
    <source>
        <dbReference type="SAM" id="MobiDB-lite"/>
    </source>
</evidence>
<reference evidence="8 9" key="1">
    <citation type="submission" date="2021-06" db="EMBL/GenBank/DDBJ databases">
        <title>Genome sequence of Babesia caballi.</title>
        <authorList>
            <person name="Yamagishi J."/>
            <person name="Kidaka T."/>
            <person name="Ochi A."/>
        </authorList>
    </citation>
    <scope>NUCLEOTIDE SEQUENCE [LARGE SCALE GENOMIC DNA]</scope>
    <source>
        <strain evidence="8">USDA-D6B2</strain>
    </source>
</reference>
<feature type="compositionally biased region" description="Acidic residues" evidence="7">
    <location>
        <begin position="211"/>
        <end position="236"/>
    </location>
</feature>
<gene>
    <name evidence="8" type="ORF">BcabD6B2_52070</name>
</gene>
<protein>
    <submittedName>
        <fullName evidence="8">M phase phosphoprotein MPP10, putative</fullName>
    </submittedName>
</protein>
<keyword evidence="3" id="KW-0698">rRNA processing</keyword>
<keyword evidence="2" id="KW-0690">Ribosome biogenesis</keyword>
<evidence type="ECO:0000256" key="1">
    <source>
        <dbReference type="ARBA" id="ARBA00004604"/>
    </source>
</evidence>
<keyword evidence="5" id="KW-0687">Ribonucleoprotein</keyword>
<dbReference type="PANTHER" id="PTHR17039">
    <property type="entry name" value="U3 SMALL NUCLEOLAR RIBONUCLEOPROTEIN PROTEIN MPP10"/>
    <property type="match status" value="1"/>
</dbReference>
<feature type="region of interest" description="Disordered" evidence="7">
    <location>
        <begin position="153"/>
        <end position="268"/>
    </location>
</feature>
<evidence type="ECO:0000313" key="8">
    <source>
        <dbReference type="EMBL" id="GIX65772.1"/>
    </source>
</evidence>
<evidence type="ECO:0000313" key="9">
    <source>
        <dbReference type="Proteomes" id="UP001497744"/>
    </source>
</evidence>
<dbReference type="GO" id="GO:0006364">
    <property type="term" value="P:rRNA processing"/>
    <property type="evidence" value="ECO:0007669"/>
    <property type="project" value="UniProtKB-KW"/>
</dbReference>
<dbReference type="GO" id="GO:0034457">
    <property type="term" value="C:Mpp10 complex"/>
    <property type="evidence" value="ECO:0007669"/>
    <property type="project" value="InterPro"/>
</dbReference>
<dbReference type="GeneID" id="94197253"/>
<feature type="region of interest" description="Disordered" evidence="7">
    <location>
        <begin position="294"/>
        <end position="356"/>
    </location>
</feature>
<feature type="compositionally biased region" description="Acidic residues" evidence="7">
    <location>
        <begin position="314"/>
        <end position="337"/>
    </location>
</feature>
<evidence type="ECO:0000256" key="4">
    <source>
        <dbReference type="ARBA" id="ARBA00023242"/>
    </source>
</evidence>
<keyword evidence="9" id="KW-1185">Reference proteome</keyword>
<sequence length="701" mass="78298">MAKLRSGKGGLKGGDEADNVDVNMDQTSSSGAPVNGSVSADVLLKHPWMLWDRKDQCEPLLRDNLLESFKGAVQLRRRKTLITEEINKKRSRRSAAVKRALAAARADANKVHGSAATLGLDDLWNYLEREIGGDITPLRQRLETIVGAPPDRILKQDGLASSPGKRAVSHSPSAFAQGVPGKARATTRDSRGQPNGTYGGSECGEGGEGSSTDEEGEGLSDGCDGEDYDDSDDPDSSYEHEADEQAGKEGAMEGTGQSDKSGKVTKDRFFKMEEMEEFADRNFDDEADDFNYFESMGEESDGSKAAVEMMYGDFFDDPGADDAESDSESGSESDSDGNEALHCSRDLDGLDDDEREMELLLQKVEDEVESEEDEGDRDEAELVDFDHFADAEEDAKEPQVRFEDENDEISRVERDLVGEKHWSLMGEASGRKRPRNSLLDLDLELPQNSSFIHVEEGAAEEESAADEDSMGQEDARDVPIEIIIQQRIKAEVFDNVERKVPLEDQLEAIERLKQRRNKMDREEVEIDFNKSKMGLGDVYAKRYQEMFMATDQLDTHKQKLTEDFGKLMFKLDALCNFSIVPKRVSEAEKAKNVSSITVEAPINVVTASRQTDLVDDKMEANKITRNAKKRKFTNKIKALLKSGRATVEDITKMKQKMVERNRQRIQDAKAIKETGQTKDQGLRERRSNRRVNIAELMSNRH</sequence>
<comment type="subcellular location">
    <subcellularLocation>
        <location evidence="1">Nucleus</location>
        <location evidence="1">Nucleolus</location>
    </subcellularLocation>
</comment>
<name>A0AAV4M1J5_BABCB</name>
<dbReference type="PANTHER" id="PTHR17039:SF0">
    <property type="entry name" value="U3 SMALL NUCLEOLAR RIBONUCLEOPROTEIN PROTEIN MPP10"/>
    <property type="match status" value="1"/>
</dbReference>
<dbReference type="Pfam" id="PF04006">
    <property type="entry name" value="Mpp10"/>
    <property type="match status" value="1"/>
</dbReference>
<evidence type="ECO:0000256" key="3">
    <source>
        <dbReference type="ARBA" id="ARBA00022552"/>
    </source>
</evidence>
<keyword evidence="4" id="KW-0539">Nucleus</keyword>